<sequence>MKLRTLYVLCCLCLSCTFAVSYENDDRNDRSTLNPSEPFESHEHHGSLEEDSQRDKRALGLILSGLAQVFGYNVDGIQVAALSNPNSDPPTDGGATPLAANQSSSSNSSQTSSTAAARQRETIRFTGVLNFGNNGSVLNHLQEYEQIFHGGSNTSTPMTNATSPASTPLPLDPRTPDSRQPESPLLVHIPLPVMRQPPLPEIPPLDIKLSYPKPIRFVPTRKEQETVNRKNESSVKLTLQSESIKDPKNVKSQPLPNRYTPTDEPFWKKEYEQRLAELERKQAEQAERLRQQERYKNRSKDNNYSAEDDKEFRNRGKQTQGNDDSGCSGKGHSSTDEDNSREKYQDEDRTPGYSSQGAKESEESEDERYRDYEKDYKPFKQEEDFSVSDNYTNVGQNEPLPLSGDDEHQWPEQLKNSYGEPLNSSELEDRFANFFSKFRHVYSSFERPDSKENPKVEDSSSSDEDEDASNEKGRDEYNLPATNKYEEYSLEEDTDTKRKDDLKSSEQDTSTKSDKLSNKFPSDDENQSALDDPKSEEEVDFSKFMPLIVPARYLSAPEETEEAKSGVPTVEKRNRTNNGTNRESTKKVSSKDARRPKKENLQPKANVLNRELPKRLHEGEQKEIKMWPPPFDFLLDSTIDTDVPPEISGQTYIKSSDVNRKVESRDEITDQKGERHTTTRSSRQRSGDDPQNSFYEKFKEGSESQTVSPRQPTESVNQQNRTYSKDMVEKPHQHLHQGNDVPDFWERYKYTSNDNYGNGNRQKIEIVHSTQRPTPNSSSKRFESLKRSTEKTEPVAGIYYTERSPVKNAQTFNDKNHNTREFQVEASKFVPPIAFDGPAPGFFHFPGMDYDFNQRIDNGAMIGVAVPQYDVYRYDESFTKFASEPENRSEKVKAESYTDGAPSLDISERKEVEANGPMGYVDFVHVL</sequence>
<feature type="compositionally biased region" description="Polar residues" evidence="1">
    <location>
        <begin position="703"/>
        <end position="722"/>
    </location>
</feature>
<dbReference type="EMBL" id="KQ434908">
    <property type="protein sequence ID" value="KZC11332.1"/>
    <property type="molecule type" value="Genomic_DNA"/>
</dbReference>
<proteinExistence type="predicted"/>
<feature type="compositionally biased region" description="Basic and acidic residues" evidence="1">
    <location>
        <begin position="657"/>
        <end position="677"/>
    </location>
</feature>
<dbReference type="OMA" id="NGPIHYV"/>
<feature type="region of interest" description="Disordered" evidence="1">
    <location>
        <begin position="221"/>
        <end position="266"/>
    </location>
</feature>
<evidence type="ECO:0000313" key="3">
    <source>
        <dbReference type="EMBL" id="KZC11332.1"/>
    </source>
</evidence>
<feature type="compositionally biased region" description="Basic and acidic residues" evidence="1">
    <location>
        <begin position="221"/>
        <end position="233"/>
    </location>
</feature>
<feature type="compositionally biased region" description="Polar residues" evidence="1">
    <location>
        <begin position="151"/>
        <end position="166"/>
    </location>
</feature>
<dbReference type="Proteomes" id="UP000076502">
    <property type="component" value="Unassembled WGS sequence"/>
</dbReference>
<dbReference type="AlphaFoldDB" id="A0A154PHP9"/>
<feature type="compositionally biased region" description="Basic and acidic residues" evidence="1">
    <location>
        <begin position="446"/>
        <end position="458"/>
    </location>
</feature>
<feature type="region of interest" description="Disordered" evidence="1">
    <location>
        <begin position="149"/>
        <end position="184"/>
    </location>
</feature>
<feature type="region of interest" description="Disordered" evidence="1">
    <location>
        <begin position="443"/>
        <end position="740"/>
    </location>
</feature>
<feature type="signal peptide" evidence="2">
    <location>
        <begin position="1"/>
        <end position="21"/>
    </location>
</feature>
<feature type="region of interest" description="Disordered" evidence="1">
    <location>
        <begin position="25"/>
        <end position="52"/>
    </location>
</feature>
<feature type="region of interest" description="Disordered" evidence="1">
    <location>
        <begin position="83"/>
        <end position="117"/>
    </location>
</feature>
<feature type="compositionally biased region" description="Basic and acidic residues" evidence="1">
    <location>
        <begin position="495"/>
        <end position="517"/>
    </location>
</feature>
<protein>
    <submittedName>
        <fullName evidence="3">Uncharacterized protein</fullName>
    </submittedName>
</protein>
<organism evidence="3 4">
    <name type="scientific">Dufourea novaeangliae</name>
    <name type="common">Sweat bee</name>
    <dbReference type="NCBI Taxonomy" id="178035"/>
    <lineage>
        <taxon>Eukaryota</taxon>
        <taxon>Metazoa</taxon>
        <taxon>Ecdysozoa</taxon>
        <taxon>Arthropoda</taxon>
        <taxon>Hexapoda</taxon>
        <taxon>Insecta</taxon>
        <taxon>Pterygota</taxon>
        <taxon>Neoptera</taxon>
        <taxon>Endopterygota</taxon>
        <taxon>Hymenoptera</taxon>
        <taxon>Apocrita</taxon>
        <taxon>Aculeata</taxon>
        <taxon>Apoidea</taxon>
        <taxon>Anthophila</taxon>
        <taxon>Halictidae</taxon>
        <taxon>Rophitinae</taxon>
        <taxon>Dufourea</taxon>
    </lineage>
</organism>
<evidence type="ECO:0000256" key="2">
    <source>
        <dbReference type="SAM" id="SignalP"/>
    </source>
</evidence>
<feature type="chain" id="PRO_5007599580" evidence="2">
    <location>
        <begin position="22"/>
        <end position="927"/>
    </location>
</feature>
<keyword evidence="2" id="KW-0732">Signal</keyword>
<dbReference type="OrthoDB" id="7701848at2759"/>
<gene>
    <name evidence="3" type="ORF">WN55_02567</name>
</gene>
<reference evidence="3 4" key="1">
    <citation type="submission" date="2015-07" db="EMBL/GenBank/DDBJ databases">
        <title>The genome of Dufourea novaeangliae.</title>
        <authorList>
            <person name="Pan H."/>
            <person name="Kapheim K."/>
        </authorList>
    </citation>
    <scope>NUCLEOTIDE SEQUENCE [LARGE SCALE GENOMIC DNA]</scope>
    <source>
        <strain evidence="3">0120121106</strain>
        <tissue evidence="3">Whole body</tissue>
    </source>
</reference>
<feature type="compositionally biased region" description="Basic and acidic residues" evidence="1">
    <location>
        <begin position="611"/>
        <end position="625"/>
    </location>
</feature>
<feature type="compositionally biased region" description="Basic and acidic residues" evidence="1">
    <location>
        <begin position="583"/>
        <end position="601"/>
    </location>
</feature>
<feature type="compositionally biased region" description="Low complexity" evidence="1">
    <location>
        <begin position="99"/>
        <end position="117"/>
    </location>
</feature>
<feature type="compositionally biased region" description="Polar residues" evidence="1">
    <location>
        <begin position="387"/>
        <end position="396"/>
    </location>
</feature>
<feature type="compositionally biased region" description="Basic and acidic residues" evidence="1">
    <location>
        <begin position="723"/>
        <end position="732"/>
    </location>
</feature>
<feature type="region of interest" description="Disordered" evidence="1">
    <location>
        <begin position="283"/>
        <end position="423"/>
    </location>
</feature>
<feature type="compositionally biased region" description="Basic and acidic residues" evidence="1">
    <location>
        <begin position="367"/>
        <end position="383"/>
    </location>
</feature>
<feature type="compositionally biased region" description="Basic and acidic residues" evidence="1">
    <location>
        <begin position="283"/>
        <end position="301"/>
    </location>
</feature>
<evidence type="ECO:0000256" key="1">
    <source>
        <dbReference type="SAM" id="MobiDB-lite"/>
    </source>
</evidence>
<evidence type="ECO:0000313" key="4">
    <source>
        <dbReference type="Proteomes" id="UP000076502"/>
    </source>
</evidence>
<name>A0A154PHP9_DUFNO</name>
<keyword evidence="4" id="KW-1185">Reference proteome</keyword>
<feature type="compositionally biased region" description="Basic and acidic residues" evidence="1">
    <location>
        <begin position="39"/>
        <end position="52"/>
    </location>
</feature>
<feature type="compositionally biased region" description="Basic and acidic residues" evidence="1">
    <location>
        <begin position="333"/>
        <end position="350"/>
    </location>
</feature>
<accession>A0A154PHP9</accession>